<dbReference type="NCBIfam" id="NF002074">
    <property type="entry name" value="PRK00913.1-4"/>
    <property type="match status" value="1"/>
</dbReference>
<comment type="similarity">
    <text evidence="3 7">Belongs to the peptidase M17 family.</text>
</comment>
<feature type="domain" description="Peptidase M17 leucyl aminopeptidase N-terminal" evidence="9">
    <location>
        <begin position="19"/>
        <end position="140"/>
    </location>
</feature>
<dbReference type="GO" id="GO:0006508">
    <property type="term" value="P:proteolysis"/>
    <property type="evidence" value="ECO:0007669"/>
    <property type="project" value="UniProtKB-KW"/>
</dbReference>
<name>A0A1F5EF18_9BACT</name>
<keyword evidence="7" id="KW-0464">Manganese</keyword>
<comment type="catalytic activity">
    <reaction evidence="2 7">
        <text>Release of an N-terminal amino acid, preferentially leucine, but not glutamic or aspartic acids.</text>
        <dbReference type="EC" id="3.4.11.10"/>
    </reaction>
</comment>
<feature type="active site" evidence="7">
    <location>
        <position position="345"/>
    </location>
</feature>
<dbReference type="GO" id="GO:0030145">
    <property type="term" value="F:manganese ion binding"/>
    <property type="evidence" value="ECO:0007669"/>
    <property type="project" value="UniProtKB-UniRule"/>
</dbReference>
<feature type="binding site" evidence="7">
    <location>
        <position position="341"/>
    </location>
    <ligand>
        <name>Mn(2+)</name>
        <dbReference type="ChEBI" id="CHEBI:29035"/>
        <label>1</label>
    </ligand>
</feature>
<dbReference type="AlphaFoldDB" id="A0A1F5EF18"/>
<evidence type="ECO:0000256" key="6">
    <source>
        <dbReference type="ARBA" id="ARBA00022801"/>
    </source>
</evidence>
<feature type="binding site" evidence="7">
    <location>
        <position position="264"/>
    </location>
    <ligand>
        <name>Mn(2+)</name>
        <dbReference type="ChEBI" id="CHEBI:29035"/>
        <label>1</label>
    </ligand>
</feature>
<evidence type="ECO:0000256" key="7">
    <source>
        <dbReference type="HAMAP-Rule" id="MF_00181"/>
    </source>
</evidence>
<comment type="subcellular location">
    <subcellularLocation>
        <location evidence="7">Cytoplasm</location>
    </subcellularLocation>
</comment>
<dbReference type="Gene3D" id="3.40.630.10">
    <property type="entry name" value="Zn peptidases"/>
    <property type="match status" value="1"/>
</dbReference>
<keyword evidence="7" id="KW-0479">Metal-binding</keyword>
<protein>
    <recommendedName>
        <fullName evidence="7">Probable cytosol aminopeptidase</fullName>
        <ecNumber evidence="7">3.4.11.1</ecNumber>
    </recommendedName>
    <alternativeName>
        <fullName evidence="7">Leucine aminopeptidase</fullName>
        <shortName evidence="7">LAP</shortName>
        <ecNumber evidence="7">3.4.11.10</ecNumber>
    </alternativeName>
    <alternativeName>
        <fullName evidence="7">Leucyl aminopeptidase</fullName>
    </alternativeName>
</protein>
<dbReference type="SUPFAM" id="SSF52949">
    <property type="entry name" value="Macro domain-like"/>
    <property type="match status" value="1"/>
</dbReference>
<dbReference type="PRINTS" id="PR00481">
    <property type="entry name" value="LAMNOPPTDASE"/>
</dbReference>
<dbReference type="GO" id="GO:0005737">
    <property type="term" value="C:cytoplasm"/>
    <property type="evidence" value="ECO:0007669"/>
    <property type="project" value="UniProtKB-SubCell"/>
</dbReference>
<dbReference type="STRING" id="1797469.A3F08_00605"/>
<sequence length="491" mass="54316">MNLKIETNNIETIKTEGLIFFVFEKEKPNEELAQIDKVLGGVISDVIRKGYFNGEKKEIRSIHTHGKVTSEQIILVGLGKKEPFDLENMRQCLALSLLFARENLLKKVTIVLPPANLNIIQDLGTVAIMSLYHFISYKTKDCDKIKKINEVSFYTKDKTNISKYKLLLNKAEIIAEAINWTRDLINHPSNFVTPNHLVLVAQKLSSKNLKVKSYGEKKLKKLGMGLILGVSRGSDEEAQLIQLDYQPKKYKETIVLVGKGITFDSGGISIKPSAKMNDMKMDMAGAGVVLGIMKLLKETKPEVRVIGLIPAAENMPSGKAIKPSDILVSASGQTVEIDDTDAEGRLILADALFYAQSFKPSAIIDLATLTGATLIVLGNEAASLIGNNHKLIERIKNSADRSGEKVWELPLWDEYKEMIKSEVADLNNTGKTRNAGVITAAAFLENFVGKFPWVHLDIAGTAMSEKPKAYNQKGASGYGIRLLNDLIENWE</sequence>
<dbReference type="PANTHER" id="PTHR11963:SF23">
    <property type="entry name" value="CYTOSOL AMINOPEPTIDASE"/>
    <property type="match status" value="1"/>
</dbReference>
<feature type="binding site" evidence="7">
    <location>
        <position position="343"/>
    </location>
    <ligand>
        <name>Mn(2+)</name>
        <dbReference type="ChEBI" id="CHEBI:29035"/>
        <label>2</label>
    </ligand>
</feature>
<accession>A0A1F5EF18</accession>
<dbReference type="Pfam" id="PF00883">
    <property type="entry name" value="Peptidase_M17"/>
    <property type="match status" value="1"/>
</dbReference>
<proteinExistence type="inferred from homology"/>
<dbReference type="InterPro" id="IPR023042">
    <property type="entry name" value="Peptidase_M17_leu_NH2_pept"/>
</dbReference>
<evidence type="ECO:0000256" key="2">
    <source>
        <dbReference type="ARBA" id="ARBA00000967"/>
    </source>
</evidence>
<dbReference type="PANTHER" id="PTHR11963">
    <property type="entry name" value="LEUCINE AMINOPEPTIDASE-RELATED"/>
    <property type="match status" value="1"/>
</dbReference>
<feature type="binding site" evidence="7">
    <location>
        <position position="259"/>
    </location>
    <ligand>
        <name>Mn(2+)</name>
        <dbReference type="ChEBI" id="CHEBI:29035"/>
        <label>2</label>
    </ligand>
</feature>
<dbReference type="NCBIfam" id="NF002083">
    <property type="entry name" value="PRK00913.3-5"/>
    <property type="match status" value="1"/>
</dbReference>
<comment type="catalytic activity">
    <reaction evidence="1 7">
        <text>Release of an N-terminal amino acid, Xaa-|-Yaa-, in which Xaa is preferably Leu, but may be other amino acids including Pro although not Arg or Lys, and Yaa may be Pro. Amino acid amides and methyl esters are also readily hydrolyzed, but rates on arylamides are exceedingly low.</text>
        <dbReference type="EC" id="3.4.11.1"/>
    </reaction>
</comment>
<keyword evidence="5 7" id="KW-0645">Protease</keyword>
<keyword evidence="7" id="KW-0963">Cytoplasm</keyword>
<dbReference type="Gene3D" id="3.40.220.10">
    <property type="entry name" value="Leucine Aminopeptidase, subunit E, domain 1"/>
    <property type="match status" value="1"/>
</dbReference>
<dbReference type="EMBL" id="MEZV01000048">
    <property type="protein sequence ID" value="OGD65965.1"/>
    <property type="molecule type" value="Genomic_DNA"/>
</dbReference>
<dbReference type="CDD" id="cd00433">
    <property type="entry name" value="Peptidase_M17"/>
    <property type="match status" value="1"/>
</dbReference>
<feature type="binding site" evidence="7">
    <location>
        <position position="282"/>
    </location>
    <ligand>
        <name>Mn(2+)</name>
        <dbReference type="ChEBI" id="CHEBI:29035"/>
        <label>2</label>
    </ligand>
</feature>
<dbReference type="EC" id="3.4.11.10" evidence="7"/>
<evidence type="ECO:0000313" key="10">
    <source>
        <dbReference type="EMBL" id="OGD65965.1"/>
    </source>
</evidence>
<comment type="caution">
    <text evidence="10">The sequence shown here is derived from an EMBL/GenBank/DDBJ whole genome shotgun (WGS) entry which is preliminary data.</text>
</comment>
<dbReference type="NCBIfam" id="NF002073">
    <property type="entry name" value="PRK00913.1-2"/>
    <property type="match status" value="1"/>
</dbReference>
<evidence type="ECO:0000259" key="8">
    <source>
        <dbReference type="Pfam" id="PF00883"/>
    </source>
</evidence>
<dbReference type="Pfam" id="PF02789">
    <property type="entry name" value="Peptidase_M17_N"/>
    <property type="match status" value="1"/>
</dbReference>
<comment type="cofactor">
    <cofactor evidence="7">
        <name>Mn(2+)</name>
        <dbReference type="ChEBI" id="CHEBI:29035"/>
    </cofactor>
    <text evidence="7">Binds 2 manganese ions per subunit.</text>
</comment>
<reference evidence="10 11" key="1">
    <citation type="journal article" date="2016" name="Nat. Commun.">
        <title>Thousands of microbial genomes shed light on interconnected biogeochemical processes in an aquifer system.</title>
        <authorList>
            <person name="Anantharaman K."/>
            <person name="Brown C.T."/>
            <person name="Hug L.A."/>
            <person name="Sharon I."/>
            <person name="Castelle C.J."/>
            <person name="Probst A.J."/>
            <person name="Thomas B.C."/>
            <person name="Singh A."/>
            <person name="Wilkins M.J."/>
            <person name="Karaoz U."/>
            <person name="Brodie E.L."/>
            <person name="Williams K.H."/>
            <person name="Hubbard S.S."/>
            <person name="Banfield J.F."/>
        </authorList>
    </citation>
    <scope>NUCLEOTIDE SEQUENCE [LARGE SCALE GENOMIC DNA]</scope>
</reference>
<feature type="active site" evidence="7">
    <location>
        <position position="271"/>
    </location>
</feature>
<dbReference type="InterPro" id="IPR011356">
    <property type="entry name" value="Leucine_aapep/pepB"/>
</dbReference>
<feature type="binding site" evidence="7">
    <location>
        <position position="343"/>
    </location>
    <ligand>
        <name>Mn(2+)</name>
        <dbReference type="ChEBI" id="CHEBI:29035"/>
        <label>1</label>
    </ligand>
</feature>
<keyword evidence="4 7" id="KW-0031">Aminopeptidase</keyword>
<dbReference type="InterPro" id="IPR008283">
    <property type="entry name" value="Peptidase_M17_N"/>
</dbReference>
<dbReference type="SUPFAM" id="SSF53187">
    <property type="entry name" value="Zn-dependent exopeptidases"/>
    <property type="match status" value="1"/>
</dbReference>
<evidence type="ECO:0000256" key="4">
    <source>
        <dbReference type="ARBA" id="ARBA00022438"/>
    </source>
</evidence>
<dbReference type="InterPro" id="IPR043472">
    <property type="entry name" value="Macro_dom-like"/>
</dbReference>
<evidence type="ECO:0000256" key="5">
    <source>
        <dbReference type="ARBA" id="ARBA00022670"/>
    </source>
</evidence>
<dbReference type="EC" id="3.4.11.1" evidence="7"/>
<keyword evidence="6 7" id="KW-0378">Hydrolase</keyword>
<dbReference type="Proteomes" id="UP000176451">
    <property type="component" value="Unassembled WGS sequence"/>
</dbReference>
<feature type="domain" description="Cytosol aminopeptidase" evidence="8">
    <location>
        <begin position="179"/>
        <end position="483"/>
    </location>
</feature>
<evidence type="ECO:0000313" key="11">
    <source>
        <dbReference type="Proteomes" id="UP000176451"/>
    </source>
</evidence>
<dbReference type="HAMAP" id="MF_00181">
    <property type="entry name" value="Cytosol_peptidase_M17"/>
    <property type="match status" value="1"/>
</dbReference>
<evidence type="ECO:0000259" key="9">
    <source>
        <dbReference type="Pfam" id="PF02789"/>
    </source>
</evidence>
<dbReference type="GO" id="GO:0070006">
    <property type="term" value="F:metalloaminopeptidase activity"/>
    <property type="evidence" value="ECO:0007669"/>
    <property type="project" value="InterPro"/>
</dbReference>
<gene>
    <name evidence="7" type="primary">pepA</name>
    <name evidence="10" type="ORF">A3F08_00605</name>
</gene>
<comment type="function">
    <text evidence="7">Presumably involved in the processing and regular turnover of intracellular proteins. Catalyzes the removal of unsubstituted N-terminal amino acids from various peptides.</text>
</comment>
<evidence type="ECO:0000256" key="3">
    <source>
        <dbReference type="ARBA" id="ARBA00009528"/>
    </source>
</evidence>
<feature type="binding site" evidence="7">
    <location>
        <position position="264"/>
    </location>
    <ligand>
        <name>Mn(2+)</name>
        <dbReference type="ChEBI" id="CHEBI:29035"/>
        <label>2</label>
    </ligand>
</feature>
<evidence type="ECO:0000256" key="1">
    <source>
        <dbReference type="ARBA" id="ARBA00000135"/>
    </source>
</evidence>
<organism evidence="10 11">
    <name type="scientific">Candidatus Berkelbacteria bacterium RIFCSPHIGHO2_12_FULL_36_9</name>
    <dbReference type="NCBI Taxonomy" id="1797469"/>
    <lineage>
        <taxon>Bacteria</taxon>
        <taxon>Candidatus Berkelbacteria</taxon>
    </lineage>
</organism>
<dbReference type="InterPro" id="IPR000819">
    <property type="entry name" value="Peptidase_M17_C"/>
</dbReference>